<dbReference type="EMBL" id="JARQWQ010000017">
    <property type="protein sequence ID" value="KAK2566468.1"/>
    <property type="molecule type" value="Genomic_DNA"/>
</dbReference>
<dbReference type="InterPro" id="IPR000849">
    <property type="entry name" value="Sugar_P_transporter"/>
</dbReference>
<comment type="caution">
    <text evidence="8">The sequence shown here is derived from an EMBL/GenBank/DDBJ whole genome shotgun (WGS) entry which is preliminary data.</text>
</comment>
<protein>
    <submittedName>
        <fullName evidence="8">Glucose-6-phosphate exchanger SLC37A4</fullName>
    </submittedName>
</protein>
<feature type="transmembrane region" description="Helical" evidence="6">
    <location>
        <begin position="51"/>
        <end position="72"/>
    </location>
</feature>
<sequence length="433" mass="47421">MADDVNYLFERIRWTIYGSLFVGYSSYYFCRKSYTFAIPALINELSLKKNELGVITSGFSAMYGIGKFTGGLLSDTLSSRTMFTTGMLFTGIINILIGITGNLWLLTLLWSINGLFQGFGWPPCAKLLRVWFSPYELGTLWSLLTAGCNLATSVSPILTVFLTTNYGWSAAFVTPGVITVALSIVAYFSIWDFPAEAGLDGFNKITPLKPRTGSQDRKKNKQIMALLMSPFLWVLSFGYLLTLFVKTGVGEWTQLFLIETVGRSQYDSSIAMSFLEIGGIFGSVVSGHMTDKLVKKYGASTTSPRIPPMIAFAVIQLVCLYLLHTTVLPETRLWIISALVFCLGFSLYSAINLYGVLAMENGPPELSGTTHAIVALAANIGATLGGFPLTAISKLHDWNGMFLALEVATLVCCILLVGARNVNRHMVDSSKLE</sequence>
<feature type="transmembrane region" description="Helical" evidence="6">
    <location>
        <begin position="333"/>
        <end position="357"/>
    </location>
</feature>
<organism evidence="8 9">
    <name type="scientific">Acropora cervicornis</name>
    <name type="common">Staghorn coral</name>
    <dbReference type="NCBI Taxonomy" id="6130"/>
    <lineage>
        <taxon>Eukaryota</taxon>
        <taxon>Metazoa</taxon>
        <taxon>Cnidaria</taxon>
        <taxon>Anthozoa</taxon>
        <taxon>Hexacorallia</taxon>
        <taxon>Scleractinia</taxon>
        <taxon>Astrocoeniina</taxon>
        <taxon>Acroporidae</taxon>
        <taxon>Acropora</taxon>
    </lineage>
</organism>
<keyword evidence="5 6" id="KW-0472">Membrane</keyword>
<feature type="transmembrane region" description="Helical" evidence="6">
    <location>
        <begin position="398"/>
        <end position="419"/>
    </location>
</feature>
<dbReference type="InterPro" id="IPR020846">
    <property type="entry name" value="MFS_dom"/>
</dbReference>
<evidence type="ECO:0000313" key="8">
    <source>
        <dbReference type="EMBL" id="KAK2566468.1"/>
    </source>
</evidence>
<evidence type="ECO:0000256" key="3">
    <source>
        <dbReference type="ARBA" id="ARBA00022692"/>
    </source>
</evidence>
<dbReference type="InterPro" id="IPR036259">
    <property type="entry name" value="MFS_trans_sf"/>
</dbReference>
<dbReference type="Proteomes" id="UP001249851">
    <property type="component" value="Unassembled WGS sequence"/>
</dbReference>
<feature type="transmembrane region" description="Helical" evidence="6">
    <location>
        <begin position="306"/>
        <end position="327"/>
    </location>
</feature>
<dbReference type="PROSITE" id="PS50850">
    <property type="entry name" value="MFS"/>
    <property type="match status" value="1"/>
</dbReference>
<evidence type="ECO:0000259" key="7">
    <source>
        <dbReference type="PROSITE" id="PS50850"/>
    </source>
</evidence>
<keyword evidence="4 6" id="KW-1133">Transmembrane helix</keyword>
<feature type="transmembrane region" description="Helical" evidence="6">
    <location>
        <begin position="168"/>
        <end position="190"/>
    </location>
</feature>
<evidence type="ECO:0000256" key="2">
    <source>
        <dbReference type="ARBA" id="ARBA00009598"/>
    </source>
</evidence>
<evidence type="ECO:0000256" key="4">
    <source>
        <dbReference type="ARBA" id="ARBA00022989"/>
    </source>
</evidence>
<feature type="domain" description="Major facilitator superfamily (MFS) profile" evidence="7">
    <location>
        <begin position="11"/>
        <end position="424"/>
    </location>
</feature>
<name>A0AAD9QSB5_ACRCE</name>
<reference evidence="8" key="1">
    <citation type="journal article" date="2023" name="G3 (Bethesda)">
        <title>Whole genome assembly and annotation of the endangered Caribbean coral Acropora cervicornis.</title>
        <authorList>
            <person name="Selwyn J.D."/>
            <person name="Vollmer S.V."/>
        </authorList>
    </citation>
    <scope>NUCLEOTIDE SEQUENCE</scope>
    <source>
        <strain evidence="8">K2</strain>
    </source>
</reference>
<evidence type="ECO:0000313" key="9">
    <source>
        <dbReference type="Proteomes" id="UP001249851"/>
    </source>
</evidence>
<feature type="transmembrane region" description="Helical" evidence="6">
    <location>
        <begin position="369"/>
        <end position="392"/>
    </location>
</feature>
<dbReference type="GO" id="GO:0035435">
    <property type="term" value="P:phosphate ion transmembrane transport"/>
    <property type="evidence" value="ECO:0007669"/>
    <property type="project" value="TreeGrafter"/>
</dbReference>
<dbReference type="PIRSF" id="PIRSF002808">
    <property type="entry name" value="Hexose_phosphate_transp"/>
    <property type="match status" value="1"/>
</dbReference>
<comment type="subcellular location">
    <subcellularLocation>
        <location evidence="1">Endomembrane system</location>
        <topology evidence="1">Multi-pass membrane protein</topology>
    </subcellularLocation>
</comment>
<dbReference type="InterPro" id="IPR011701">
    <property type="entry name" value="MFS"/>
</dbReference>
<keyword evidence="3 6" id="KW-0812">Transmembrane</keyword>
<evidence type="ECO:0000256" key="5">
    <source>
        <dbReference type="ARBA" id="ARBA00023136"/>
    </source>
</evidence>
<feature type="transmembrane region" description="Helical" evidence="6">
    <location>
        <begin position="92"/>
        <end position="116"/>
    </location>
</feature>
<dbReference type="SUPFAM" id="SSF103473">
    <property type="entry name" value="MFS general substrate transporter"/>
    <property type="match status" value="1"/>
</dbReference>
<proteinExistence type="inferred from homology"/>
<feature type="transmembrane region" description="Helical" evidence="6">
    <location>
        <begin position="265"/>
        <end position="285"/>
    </location>
</feature>
<dbReference type="GO" id="GO:0005789">
    <property type="term" value="C:endoplasmic reticulum membrane"/>
    <property type="evidence" value="ECO:0007669"/>
    <property type="project" value="TreeGrafter"/>
</dbReference>
<gene>
    <name evidence="8" type="ORF">P5673_009988</name>
</gene>
<dbReference type="Gene3D" id="1.20.1250.20">
    <property type="entry name" value="MFS general substrate transporter like domains"/>
    <property type="match status" value="2"/>
</dbReference>
<dbReference type="PANTHER" id="PTHR43826">
    <property type="entry name" value="GLUCOSE-6-PHOSPHATE EXCHANGER SLC37A4"/>
    <property type="match status" value="1"/>
</dbReference>
<comment type="similarity">
    <text evidence="2">Belongs to the major facilitator superfamily. Organophosphate:Pi antiporter (OPA) (TC 2.A.1.4) family.</text>
</comment>
<dbReference type="PANTHER" id="PTHR43826:SF3">
    <property type="entry name" value="GLUCOSE-6-PHOSPHATE EXCHANGER SLC37A4"/>
    <property type="match status" value="1"/>
</dbReference>
<dbReference type="InterPro" id="IPR051337">
    <property type="entry name" value="OPA_Antiporter"/>
</dbReference>
<accession>A0AAD9QSB5</accession>
<evidence type="ECO:0000256" key="1">
    <source>
        <dbReference type="ARBA" id="ARBA00004127"/>
    </source>
</evidence>
<reference evidence="8" key="2">
    <citation type="journal article" date="2023" name="Science">
        <title>Genomic signatures of disease resistance in endangered staghorn corals.</title>
        <authorList>
            <person name="Vollmer S.V."/>
            <person name="Selwyn J.D."/>
            <person name="Despard B.A."/>
            <person name="Roesel C.L."/>
        </authorList>
    </citation>
    <scope>NUCLEOTIDE SEQUENCE</scope>
    <source>
        <strain evidence="8">K2</strain>
    </source>
</reference>
<evidence type="ECO:0000256" key="6">
    <source>
        <dbReference type="SAM" id="Phobius"/>
    </source>
</evidence>
<dbReference type="GO" id="GO:0061513">
    <property type="term" value="F:glucose 6-phosphate:phosphate antiporter activity"/>
    <property type="evidence" value="ECO:0007669"/>
    <property type="project" value="TreeGrafter"/>
</dbReference>
<feature type="transmembrane region" description="Helical" evidence="6">
    <location>
        <begin position="137"/>
        <end position="162"/>
    </location>
</feature>
<keyword evidence="9" id="KW-1185">Reference proteome</keyword>
<feature type="transmembrane region" description="Helical" evidence="6">
    <location>
        <begin position="223"/>
        <end position="245"/>
    </location>
</feature>
<dbReference type="AlphaFoldDB" id="A0AAD9QSB5"/>
<dbReference type="Pfam" id="PF07690">
    <property type="entry name" value="MFS_1"/>
    <property type="match status" value="1"/>
</dbReference>